<dbReference type="EMBL" id="LCHU01000022">
    <property type="protein sequence ID" value="KKT40473.1"/>
    <property type="molecule type" value="Genomic_DNA"/>
</dbReference>
<dbReference type="Proteomes" id="UP000034736">
    <property type="component" value="Unassembled WGS sequence"/>
</dbReference>
<name>A0A0G1H1Y7_9BACT</name>
<dbReference type="STRING" id="1618647.UW30_C0022G0008"/>
<accession>A0A0G1H1Y7</accession>
<evidence type="ECO:0000313" key="1">
    <source>
        <dbReference type="EMBL" id="KKT40473.1"/>
    </source>
</evidence>
<protein>
    <submittedName>
        <fullName evidence="1">Uncharacterized protein</fullName>
    </submittedName>
</protein>
<comment type="caution">
    <text evidence="1">The sequence shown here is derived from an EMBL/GenBank/DDBJ whole genome shotgun (WGS) entry which is preliminary data.</text>
</comment>
<dbReference type="AlphaFoldDB" id="A0A0G1H1Y7"/>
<organism evidence="1 2">
    <name type="scientific">Candidatus Giovannonibacteria bacterium GW2011_GWA2_44_13b</name>
    <dbReference type="NCBI Taxonomy" id="1618647"/>
    <lineage>
        <taxon>Bacteria</taxon>
        <taxon>Candidatus Giovannoniibacteriota</taxon>
    </lineage>
</organism>
<reference evidence="1 2" key="1">
    <citation type="journal article" date="2015" name="Nature">
        <title>rRNA introns, odd ribosomes, and small enigmatic genomes across a large radiation of phyla.</title>
        <authorList>
            <person name="Brown C.T."/>
            <person name="Hug L.A."/>
            <person name="Thomas B.C."/>
            <person name="Sharon I."/>
            <person name="Castelle C.J."/>
            <person name="Singh A."/>
            <person name="Wilkins M.J."/>
            <person name="Williams K.H."/>
            <person name="Banfield J.F."/>
        </authorList>
    </citation>
    <scope>NUCLEOTIDE SEQUENCE [LARGE SCALE GENOMIC DNA]</scope>
</reference>
<sequence>MQNEQPKEYTIENFREEIAEIAKDIENEGDFPKNLDVKALTEEDMKMWLKIKDGSMMKGDMDKYRKNFEMENGFENRYDFFMFIANKANVIISRRETM</sequence>
<proteinExistence type="predicted"/>
<evidence type="ECO:0000313" key="2">
    <source>
        <dbReference type="Proteomes" id="UP000034736"/>
    </source>
</evidence>
<gene>
    <name evidence="1" type="ORF">UW30_C0022G0008</name>
</gene>